<dbReference type="Proteomes" id="UP000824219">
    <property type="component" value="Linkage Group LG10"/>
</dbReference>
<gene>
    <name evidence="1" type="ORF">KOW79_008715</name>
</gene>
<protein>
    <submittedName>
        <fullName evidence="1">Uncharacterized protein</fullName>
    </submittedName>
</protein>
<accession>A0A9D3SPP2</accession>
<sequence>MGKETRTRRLKPLTASDGDRVSSCPASLLLLCSHNPCVKALVKILQKLFLSAAQMFHCLSKECESRSPPLRQSLVTEGAAVGIRNSLIDKEAEGESAPANCLSNALINQSAGQAAQPGLSSARLPPLLWPLSSQHDAGASRAVVRAPACEWRQPLTALSSNTPAPETNLAAT</sequence>
<keyword evidence="2" id="KW-1185">Reference proteome</keyword>
<reference evidence="1 2" key="1">
    <citation type="submission" date="2021-06" db="EMBL/GenBank/DDBJ databases">
        <title>Chromosome-level genome assembly of the red-tail catfish (Hemibagrus wyckioides).</title>
        <authorList>
            <person name="Shao F."/>
        </authorList>
    </citation>
    <scope>NUCLEOTIDE SEQUENCE [LARGE SCALE GENOMIC DNA]</scope>
    <source>
        <strain evidence="1">EC202008001</strain>
        <tissue evidence="1">Blood</tissue>
    </source>
</reference>
<name>A0A9D3SPP2_9TELE</name>
<dbReference type="AlphaFoldDB" id="A0A9D3SPP2"/>
<evidence type="ECO:0000313" key="2">
    <source>
        <dbReference type="Proteomes" id="UP000824219"/>
    </source>
</evidence>
<dbReference type="EMBL" id="JAHKSW010000010">
    <property type="protein sequence ID" value="KAG7327109.1"/>
    <property type="molecule type" value="Genomic_DNA"/>
</dbReference>
<organism evidence="1 2">
    <name type="scientific">Hemibagrus wyckioides</name>
    <dbReference type="NCBI Taxonomy" id="337641"/>
    <lineage>
        <taxon>Eukaryota</taxon>
        <taxon>Metazoa</taxon>
        <taxon>Chordata</taxon>
        <taxon>Craniata</taxon>
        <taxon>Vertebrata</taxon>
        <taxon>Euteleostomi</taxon>
        <taxon>Actinopterygii</taxon>
        <taxon>Neopterygii</taxon>
        <taxon>Teleostei</taxon>
        <taxon>Ostariophysi</taxon>
        <taxon>Siluriformes</taxon>
        <taxon>Bagridae</taxon>
        <taxon>Hemibagrus</taxon>
    </lineage>
</organism>
<proteinExistence type="predicted"/>
<evidence type="ECO:0000313" key="1">
    <source>
        <dbReference type="EMBL" id="KAG7327109.1"/>
    </source>
</evidence>
<comment type="caution">
    <text evidence="1">The sequence shown here is derived from an EMBL/GenBank/DDBJ whole genome shotgun (WGS) entry which is preliminary data.</text>
</comment>